<dbReference type="GO" id="GO:0017057">
    <property type="term" value="F:6-phosphogluconolactonase activity"/>
    <property type="evidence" value="ECO:0007669"/>
    <property type="project" value="UniProtKB-UniRule"/>
</dbReference>
<comment type="similarity">
    <text evidence="3 6">Belongs to the glucosamine/galactosamine-6-phosphate isomerase family. 6-phosphogluconolactonase subfamily.</text>
</comment>
<feature type="domain" description="Glucosamine/galactosamine-6-phosphate isomerase" evidence="7">
    <location>
        <begin position="15"/>
        <end position="247"/>
    </location>
</feature>
<dbReference type="UniPathway" id="UPA00115">
    <property type="reaction ID" value="UER00409"/>
</dbReference>
<dbReference type="PANTHER" id="PTHR11054">
    <property type="entry name" value="6-PHOSPHOGLUCONOLACTONASE"/>
    <property type="match status" value="1"/>
</dbReference>
<dbReference type="InParanoid" id="A0A1Y2GV24"/>
<dbReference type="OrthoDB" id="432544at2759"/>
<evidence type="ECO:0000256" key="4">
    <source>
        <dbReference type="ARBA" id="ARBA00013198"/>
    </source>
</evidence>
<evidence type="ECO:0000259" key="7">
    <source>
        <dbReference type="Pfam" id="PF01182"/>
    </source>
</evidence>
<comment type="function">
    <text evidence="6">Hydrolysis of 6-phosphogluconolactone to 6-phosphogluconate.</text>
</comment>
<dbReference type="Proteomes" id="UP000193648">
    <property type="component" value="Unassembled WGS sequence"/>
</dbReference>
<gene>
    <name evidence="8" type="ORF">BCR41DRAFT_319579</name>
</gene>
<dbReference type="FunCoup" id="A0A1Y2GV24">
    <property type="interactions" value="535"/>
</dbReference>
<dbReference type="GeneID" id="33563201"/>
<comment type="pathway">
    <text evidence="2 6">Carbohydrate degradation; pentose phosphate pathway; D-ribulose 5-phosphate from D-glucose 6-phosphate (oxidative stage): step 2/3.</text>
</comment>
<evidence type="ECO:0000313" key="8">
    <source>
        <dbReference type="EMBL" id="ORZ24932.1"/>
    </source>
</evidence>
<dbReference type="NCBIfam" id="TIGR01198">
    <property type="entry name" value="pgl"/>
    <property type="match status" value="1"/>
</dbReference>
<keyword evidence="5 6" id="KW-0378">Hydrolase</keyword>
<dbReference type="Pfam" id="PF01182">
    <property type="entry name" value="Glucosamine_iso"/>
    <property type="match status" value="1"/>
</dbReference>
<dbReference type="GO" id="GO:0006098">
    <property type="term" value="P:pentose-phosphate shunt"/>
    <property type="evidence" value="ECO:0007669"/>
    <property type="project" value="UniProtKB-UniPathway"/>
</dbReference>
<dbReference type="InterPro" id="IPR037171">
    <property type="entry name" value="NagB/RpiA_transferase-like"/>
</dbReference>
<dbReference type="GO" id="GO:0005975">
    <property type="term" value="P:carbohydrate metabolic process"/>
    <property type="evidence" value="ECO:0007669"/>
    <property type="project" value="UniProtKB-UniRule"/>
</dbReference>
<feature type="non-terminal residue" evidence="8">
    <location>
        <position position="268"/>
    </location>
</feature>
<dbReference type="FunFam" id="3.40.50.1360:FF:000005">
    <property type="entry name" value="6-phosphogluconolactonase"/>
    <property type="match status" value="1"/>
</dbReference>
<dbReference type="STRING" id="64571.A0A1Y2GV24"/>
<reference evidence="8 9" key="1">
    <citation type="submission" date="2016-07" db="EMBL/GenBank/DDBJ databases">
        <title>Pervasive Adenine N6-methylation of Active Genes in Fungi.</title>
        <authorList>
            <consortium name="DOE Joint Genome Institute"/>
            <person name="Mondo S.J."/>
            <person name="Dannebaum R.O."/>
            <person name="Kuo R.C."/>
            <person name="Labutti K."/>
            <person name="Haridas S."/>
            <person name="Kuo A."/>
            <person name="Salamov A."/>
            <person name="Ahrendt S.R."/>
            <person name="Lipzen A."/>
            <person name="Sullivan W."/>
            <person name="Andreopoulos W.B."/>
            <person name="Clum A."/>
            <person name="Lindquist E."/>
            <person name="Daum C."/>
            <person name="Ramamoorthy G.K."/>
            <person name="Gryganskyi A."/>
            <person name="Culley D."/>
            <person name="Magnuson J.K."/>
            <person name="James T.Y."/>
            <person name="O'Malley M.A."/>
            <person name="Stajich J.E."/>
            <person name="Spatafora J.W."/>
            <person name="Visel A."/>
            <person name="Grigoriev I.V."/>
        </authorList>
    </citation>
    <scope>NUCLEOTIDE SEQUENCE [LARGE SCALE GENOMIC DNA]</scope>
    <source>
        <strain evidence="8 9">NRRL 3116</strain>
    </source>
</reference>
<name>A0A1Y2GV24_9FUNG</name>
<dbReference type="Gene3D" id="3.40.50.1360">
    <property type="match status" value="1"/>
</dbReference>
<dbReference type="CDD" id="cd01400">
    <property type="entry name" value="6PGL"/>
    <property type="match status" value="1"/>
</dbReference>
<comment type="caution">
    <text evidence="8">The sequence shown here is derived from an EMBL/GenBank/DDBJ whole genome shotgun (WGS) entry which is preliminary data.</text>
</comment>
<accession>A0A1Y2GV24</accession>
<dbReference type="AlphaFoldDB" id="A0A1Y2GV24"/>
<dbReference type="PANTHER" id="PTHR11054:SF0">
    <property type="entry name" value="6-PHOSPHOGLUCONOLACTONASE"/>
    <property type="match status" value="1"/>
</dbReference>
<evidence type="ECO:0000256" key="6">
    <source>
        <dbReference type="RuleBase" id="RU365095"/>
    </source>
</evidence>
<protein>
    <recommendedName>
        <fullName evidence="4 6">6-phosphogluconolactonase</fullName>
        <shortName evidence="6">6PGL</shortName>
        <ecNumber evidence="4 6">3.1.1.31</ecNumber>
    </recommendedName>
</protein>
<dbReference type="EMBL" id="MCFF01000008">
    <property type="protein sequence ID" value="ORZ24932.1"/>
    <property type="molecule type" value="Genomic_DNA"/>
</dbReference>
<proteinExistence type="inferred from homology"/>
<dbReference type="InterPro" id="IPR006148">
    <property type="entry name" value="Glc/Gal-6P_isomerase"/>
</dbReference>
<keyword evidence="9" id="KW-1185">Reference proteome</keyword>
<evidence type="ECO:0000256" key="3">
    <source>
        <dbReference type="ARBA" id="ARBA00010662"/>
    </source>
</evidence>
<comment type="catalytic activity">
    <reaction evidence="1 6">
        <text>6-phospho-D-glucono-1,5-lactone + H2O = 6-phospho-D-gluconate + H(+)</text>
        <dbReference type="Rhea" id="RHEA:12556"/>
        <dbReference type="ChEBI" id="CHEBI:15377"/>
        <dbReference type="ChEBI" id="CHEBI:15378"/>
        <dbReference type="ChEBI" id="CHEBI:57955"/>
        <dbReference type="ChEBI" id="CHEBI:58759"/>
        <dbReference type="EC" id="3.1.1.31"/>
    </reaction>
</comment>
<dbReference type="InterPro" id="IPR005900">
    <property type="entry name" value="6-phosphogluconolactonase_DevB"/>
</dbReference>
<organism evidence="8 9">
    <name type="scientific">Lobosporangium transversale</name>
    <dbReference type="NCBI Taxonomy" id="64571"/>
    <lineage>
        <taxon>Eukaryota</taxon>
        <taxon>Fungi</taxon>
        <taxon>Fungi incertae sedis</taxon>
        <taxon>Mucoromycota</taxon>
        <taxon>Mortierellomycotina</taxon>
        <taxon>Mortierellomycetes</taxon>
        <taxon>Mortierellales</taxon>
        <taxon>Mortierellaceae</taxon>
        <taxon>Lobosporangium</taxon>
    </lineage>
</organism>
<dbReference type="EC" id="3.1.1.31" evidence="4 6"/>
<evidence type="ECO:0000256" key="1">
    <source>
        <dbReference type="ARBA" id="ARBA00000832"/>
    </source>
</evidence>
<evidence type="ECO:0000256" key="5">
    <source>
        <dbReference type="ARBA" id="ARBA00022801"/>
    </source>
</evidence>
<dbReference type="SUPFAM" id="SSF100950">
    <property type="entry name" value="NagB/RpiA/CoA transferase-like"/>
    <property type="match status" value="1"/>
</dbReference>
<evidence type="ECO:0000256" key="2">
    <source>
        <dbReference type="ARBA" id="ARBA00004961"/>
    </source>
</evidence>
<sequence>MLPTAGITQIYTFPDTGALSQGLDKYVAKLSDEAIKRHGKFTLALSGGSLPKQLSAVLKHNKSIDFSNWIVYFADERCVPLDHEDSNYLLAKKELFDFVDIPEENIHTILPDLDLANKPLAEAQEAAQEAAEDYISQLAKTFATKDSVRFPVFDLILLGVGPDGHTCSLFPNHELLNETAEWCASISDSPKPPPFRITLTLPVLNHAHHVAFVAAGEGKQDVLHHILDNPGHLPAQLVKPKTGTLSWFLDDAAAAKVTSATQRGLERL</sequence>
<dbReference type="InterPro" id="IPR039104">
    <property type="entry name" value="6PGL"/>
</dbReference>
<dbReference type="RefSeq" id="XP_021883913.1">
    <property type="nucleotide sequence ID" value="XM_022021357.1"/>
</dbReference>
<evidence type="ECO:0000313" key="9">
    <source>
        <dbReference type="Proteomes" id="UP000193648"/>
    </source>
</evidence>